<feature type="compositionally biased region" description="Basic and acidic residues" evidence="1">
    <location>
        <begin position="13"/>
        <end position="22"/>
    </location>
</feature>
<comment type="caution">
    <text evidence="2">The sequence shown here is derived from an EMBL/GenBank/DDBJ whole genome shotgun (WGS) entry which is preliminary data.</text>
</comment>
<name>A0A1C1D2X2_9EURO</name>
<feature type="region of interest" description="Disordered" evidence="1">
    <location>
        <begin position="531"/>
        <end position="557"/>
    </location>
</feature>
<evidence type="ECO:0000313" key="2">
    <source>
        <dbReference type="EMBL" id="OCT54998.1"/>
    </source>
</evidence>
<feature type="compositionally biased region" description="Low complexity" evidence="1">
    <location>
        <begin position="73"/>
        <end position="84"/>
    </location>
</feature>
<protein>
    <submittedName>
        <fullName evidence="2">Uncharacterized protein</fullName>
    </submittedName>
</protein>
<sequence>MNRLTRKISSKSLSERDNRGRGEGQNTIAAERAQSESKPSLLNRLRRSSRSRDMEDQKAVDASVSAEAREPPAETVVETVSSSKKVAEVPPTSTYDAPKQKHSTGLKASDPATRKQISSTPSDPCGAVQERSEPAQHHKSHHKKDGLTKEDVEQLFSGAPQFVLEKGRRGRYFPQAFFPWNNDLETSDLQDRRYIKHESFALATLHAHLPIPDEVNWKPGLSAPTKREGLDIGKRPMFELGIFERPNMLGLEGREPGTVGMRYFLERPVADGVADEKAKEHGKDVEMEMAIANAPAMEAFKMLALSKENDELNAKIGKHAPAVERARLIREGPHSWKAVGVREISIETLADRMDTISMLRDQVLVAGWRETVLNHMDAAELYTHLFTQLLYPPRKIPTEAKHEKASLKIQIEALVKVLTTPGAWLDLSAPEARLRFGKILHSRSTRYDGATGTFIIDPERKWLLIQLLLSVELVIRLDAALRLGVALHAENFEVSSEEIHHFNKLRNLKVDWDLVAARRYLFLSYVKRTEKKGPASVPPSEQHERPPTSRQPSSVAHEHHHGGLFVGLKHAMGLDTAAESATPHQALDTCDVVVMPRQAAVMVDGLVRFASNVGWPRTEELHESLRQKLCTSNADDRERLLMDAIMCSDDSALEPKPDNLTGPLASFNVDLHPATPSTVGGWLSHSWLSALIMPGTSICDILISTLLENDTDPQTLRDLGSTSIPLRSSGFILNGSSWWTKSSIVGRVMAPMGGAKESMGWIFTPNFVPLDEHTSQPAANRWVKIKSFPVPTDRAKPRIFDGDKLAEDSTPLGKGKGGIMASEFSMVTDHVFDNVPTSEVKVTEIKIHLSSSDLTQASADHPLSAWAQFDLALTQPSRTQDDAVATSTTKRVRYGLDRAVYFVTAHPCRLPHGHATFKPGTLDFEHEQQHPHHKPGVAEHIPAHPLHKTFKFVVKSLADLVQNPTIEPPNPTNHDDPVWIVDARGHGSAGGGHGHPPLSSNPSTTSTLTTAATAATTSTSEGAASGTDTASASASDEGIGVAIISPTVNNKDKTPNSATNDPANLEKWLYGSSDPQLWEKDILVRAWCAEKGRNAIIARSGRTCLSCAIREARALEVAIVTPAGVISNEEASLSI</sequence>
<dbReference type="VEuPathDB" id="FungiDB:CLCR_02718"/>
<gene>
    <name evidence="2" type="ORF">CLCR_02718</name>
</gene>
<dbReference type="OrthoDB" id="20872at2759"/>
<feature type="compositionally biased region" description="Low complexity" evidence="1">
    <location>
        <begin position="995"/>
        <end position="1035"/>
    </location>
</feature>
<proteinExistence type="predicted"/>
<keyword evidence="3" id="KW-1185">Reference proteome</keyword>
<dbReference type="PANTHER" id="PTHR42345">
    <property type="entry name" value="TPR_REGION DOMAIN-CONTAINING PROTEIN"/>
    <property type="match status" value="1"/>
</dbReference>
<accession>A0A1C1D2X2</accession>
<feature type="region of interest" description="Disordered" evidence="1">
    <location>
        <begin position="983"/>
        <end position="1035"/>
    </location>
</feature>
<dbReference type="eggNOG" id="ENOG502RJYG">
    <property type="taxonomic scope" value="Eukaryota"/>
</dbReference>
<evidence type="ECO:0000313" key="3">
    <source>
        <dbReference type="Proteomes" id="UP000094526"/>
    </source>
</evidence>
<reference evidence="3" key="1">
    <citation type="submission" date="2015-07" db="EMBL/GenBank/DDBJ databases">
        <authorList>
            <person name="Teixeira M.M."/>
            <person name="Souza R.C."/>
            <person name="Almeida L.G."/>
            <person name="Vicente V.A."/>
            <person name="de Hoog S."/>
            <person name="Bocca A.L."/>
            <person name="de Almeida S.R."/>
            <person name="Vasconcelos A.T."/>
            <person name="Felipe M.S."/>
        </authorList>
    </citation>
    <scope>NUCLEOTIDE SEQUENCE [LARGE SCALE GENOMIC DNA]</scope>
    <source>
        <strain evidence="3">KSF</strain>
    </source>
</reference>
<organism evidence="2 3">
    <name type="scientific">Cladophialophora carrionii</name>
    <dbReference type="NCBI Taxonomy" id="86049"/>
    <lineage>
        <taxon>Eukaryota</taxon>
        <taxon>Fungi</taxon>
        <taxon>Dikarya</taxon>
        <taxon>Ascomycota</taxon>
        <taxon>Pezizomycotina</taxon>
        <taxon>Eurotiomycetes</taxon>
        <taxon>Chaetothyriomycetidae</taxon>
        <taxon>Chaetothyriales</taxon>
        <taxon>Herpotrichiellaceae</taxon>
        <taxon>Cladophialophora</taxon>
    </lineage>
</organism>
<feature type="compositionally biased region" description="Basic and acidic residues" evidence="1">
    <location>
        <begin position="50"/>
        <end position="59"/>
    </location>
</feature>
<dbReference type="PANTHER" id="PTHR42345:SF2">
    <property type="entry name" value="HELICASE-LIKE PROTEIN"/>
    <property type="match status" value="1"/>
</dbReference>
<dbReference type="Proteomes" id="UP000094526">
    <property type="component" value="Unassembled WGS sequence"/>
</dbReference>
<feature type="region of interest" description="Disordered" evidence="1">
    <location>
        <begin position="1"/>
        <end position="149"/>
    </location>
</feature>
<evidence type="ECO:0000256" key="1">
    <source>
        <dbReference type="SAM" id="MobiDB-lite"/>
    </source>
</evidence>
<dbReference type="VEuPathDB" id="FungiDB:G647_05093"/>
<dbReference type="EMBL" id="LGRB01000003">
    <property type="protein sequence ID" value="OCT54998.1"/>
    <property type="molecule type" value="Genomic_DNA"/>
</dbReference>
<dbReference type="AlphaFoldDB" id="A0A1C1D2X2"/>
<dbReference type="STRING" id="86049.A0A1C1D2X2"/>